<accession>A0A2M8KTK2</accession>
<keyword evidence="1" id="KW-0175">Coiled coil</keyword>
<protein>
    <recommendedName>
        <fullName evidence="4">Coil containing protein</fullName>
    </recommendedName>
</protein>
<evidence type="ECO:0000313" key="3">
    <source>
        <dbReference type="Proteomes" id="UP000229554"/>
    </source>
</evidence>
<feature type="non-terminal residue" evidence="2">
    <location>
        <position position="533"/>
    </location>
</feature>
<evidence type="ECO:0008006" key="4">
    <source>
        <dbReference type="Google" id="ProtNLM"/>
    </source>
</evidence>
<proteinExistence type="predicted"/>
<feature type="coiled-coil region" evidence="1">
    <location>
        <begin position="193"/>
        <end position="220"/>
    </location>
</feature>
<evidence type="ECO:0000313" key="2">
    <source>
        <dbReference type="EMBL" id="PJE63210.1"/>
    </source>
</evidence>
<sequence>MTEVAQRPVLTATEVQKFAMETAAKGAEKAVNSALTAPQKAVAEIAAKNLSANRAREAALTVTTGLTHTADAEQIEGRLFLSEVKADGTRVGTATETARQAEVSGLRSVYTKLILDPGSLTPIEIDQLKPQVQAMILANSADFPSLQVAYETAPGTFDEDLIKNLMKSPQVARKLATEMNRIYDLGAKNLPDITGIEEKMLQAQQSIDSLMTERTNLTNKKTRINAATVDETNFITNPYNYVDATGATVTTPNKAAALSEIDQSLQASGSADPGVVGYAKNIAELRAFEEKINTPGLTVAEKNIIRKDISDRRQWTVKAENDSQYGRLCKTYKTLTEEQRDIETRIAQSQDVVLMSNIDKDIQTKTNEIVQKTKSVDDSRLEKNTKVGEIESAMKKALAEAAAEHITEEKNAVFTNYPEYEQQAMTALEEKARHIMHEALQSRYFKMEAVPADIWQRVKKEIGLNFKDAFRPVFNHAIATTDVKHFCSYGFNAETFIKNVGMAGSPPLTSDEMDVLIKDPKFVKEQMSIATQR</sequence>
<evidence type="ECO:0000256" key="1">
    <source>
        <dbReference type="SAM" id="Coils"/>
    </source>
</evidence>
<organism evidence="2 3">
    <name type="scientific">Candidatus Roizmanbacteria bacterium CG10_big_fil_rev_8_21_14_0_10_39_6</name>
    <dbReference type="NCBI Taxonomy" id="1974853"/>
    <lineage>
        <taxon>Bacteria</taxon>
        <taxon>Candidatus Roizmaniibacteriota</taxon>
    </lineage>
</organism>
<dbReference type="AlphaFoldDB" id="A0A2M8KTK2"/>
<gene>
    <name evidence="2" type="ORF">COU88_00755</name>
</gene>
<dbReference type="EMBL" id="PFED01000032">
    <property type="protein sequence ID" value="PJE63210.1"/>
    <property type="molecule type" value="Genomic_DNA"/>
</dbReference>
<comment type="caution">
    <text evidence="2">The sequence shown here is derived from an EMBL/GenBank/DDBJ whole genome shotgun (WGS) entry which is preliminary data.</text>
</comment>
<name>A0A2M8KTK2_9BACT</name>
<reference evidence="3" key="1">
    <citation type="submission" date="2017-09" db="EMBL/GenBank/DDBJ databases">
        <title>Depth-based differentiation of microbial function through sediment-hosted aquifers and enrichment of novel symbionts in the deep terrestrial subsurface.</title>
        <authorList>
            <person name="Probst A.J."/>
            <person name="Ladd B."/>
            <person name="Jarett J.K."/>
            <person name="Geller-Mcgrath D.E."/>
            <person name="Sieber C.M.K."/>
            <person name="Emerson J.B."/>
            <person name="Anantharaman K."/>
            <person name="Thomas B.C."/>
            <person name="Malmstrom R."/>
            <person name="Stieglmeier M."/>
            <person name="Klingl A."/>
            <person name="Woyke T."/>
            <person name="Ryan C.M."/>
            <person name="Banfield J.F."/>
        </authorList>
    </citation>
    <scope>NUCLEOTIDE SEQUENCE [LARGE SCALE GENOMIC DNA]</scope>
</reference>
<dbReference type="Proteomes" id="UP000229554">
    <property type="component" value="Unassembled WGS sequence"/>
</dbReference>